<gene>
    <name evidence="2" type="ORF">ALQ08_200233</name>
</gene>
<proteinExistence type="predicted"/>
<evidence type="ECO:0000313" key="2">
    <source>
        <dbReference type="EMBL" id="RMQ20831.1"/>
    </source>
</evidence>
<evidence type="ECO:0000313" key="3">
    <source>
        <dbReference type="Proteomes" id="UP000269044"/>
    </source>
</evidence>
<dbReference type="AlphaFoldDB" id="A0A3M4JWC9"/>
<feature type="compositionally biased region" description="Polar residues" evidence="1">
    <location>
        <begin position="182"/>
        <end position="191"/>
    </location>
</feature>
<evidence type="ECO:0000256" key="1">
    <source>
        <dbReference type="SAM" id="MobiDB-lite"/>
    </source>
</evidence>
<dbReference type="EMBL" id="RBRA01000235">
    <property type="protein sequence ID" value="RMQ20831.1"/>
    <property type="molecule type" value="Genomic_DNA"/>
</dbReference>
<name>A0A3M4JWC9_9PSED</name>
<reference evidence="2 3" key="1">
    <citation type="submission" date="2018-08" db="EMBL/GenBank/DDBJ databases">
        <title>Recombination of ecologically and evolutionarily significant loci maintains genetic cohesion in the Pseudomonas syringae species complex.</title>
        <authorList>
            <person name="Dillon M."/>
            <person name="Thakur S."/>
            <person name="Almeida R.N.D."/>
            <person name="Weir B.S."/>
            <person name="Guttman D.S."/>
        </authorList>
    </citation>
    <scope>NUCLEOTIDE SEQUENCE [LARGE SCALE GENOMIC DNA]</scope>
    <source>
        <strain evidence="2 3">ICMP 13052</strain>
    </source>
</reference>
<protein>
    <submittedName>
        <fullName evidence="2">Uncharacterized protein</fullName>
    </submittedName>
</protein>
<organism evidence="2 3">
    <name type="scientific">Pseudomonas syringae pv. delphinii</name>
    <dbReference type="NCBI Taxonomy" id="192088"/>
    <lineage>
        <taxon>Bacteria</taxon>
        <taxon>Pseudomonadati</taxon>
        <taxon>Pseudomonadota</taxon>
        <taxon>Gammaproteobacteria</taxon>
        <taxon>Pseudomonadales</taxon>
        <taxon>Pseudomonadaceae</taxon>
        <taxon>Pseudomonas</taxon>
    </lineage>
</organism>
<comment type="caution">
    <text evidence="2">The sequence shown here is derived from an EMBL/GenBank/DDBJ whole genome shotgun (WGS) entry which is preliminary data.</text>
</comment>
<feature type="region of interest" description="Disordered" evidence="1">
    <location>
        <begin position="177"/>
        <end position="228"/>
    </location>
</feature>
<accession>A0A3M4JWC9</accession>
<sequence>MAKLIRVYDPNETERKINLNIPEDVCPGLLEFMSELPYGKDTPLIRGVFYQWFLSHSEAGTLDQALNDALAGPGGMIATGRQSKRESAAPPTRKKRVPRQREITAKPGAVKAPAVEPPSEPLAPAEPMEPALVVEEVRPSLQPEPVSLQTGAPLHTGAVEVHVESVPVATPPVHGMGAQDSLIDQQPQMLSSADALDEASPSHDSQDATPAEPTNAQKAALDALGTMF</sequence>
<dbReference type="Proteomes" id="UP000269044">
    <property type="component" value="Unassembled WGS sequence"/>
</dbReference>
<feature type="region of interest" description="Disordered" evidence="1">
    <location>
        <begin position="73"/>
        <end position="125"/>
    </location>
</feature>